<evidence type="ECO:0000256" key="2">
    <source>
        <dbReference type="ARBA" id="ARBA00022679"/>
    </source>
</evidence>
<comment type="caution">
    <text evidence="5">The sequence shown here is derived from an EMBL/GenBank/DDBJ whole genome shotgun (WGS) entry which is preliminary data.</text>
</comment>
<sequence length="366" mass="39506">MSARPLRIAMLASSRYPVRQPFAGGLEAFVFELAHGLTTAGHSVTVFAAPGSDIDAPWNVMPLRTFRMSEETRRLEPTTPEWVVEETHAYLSVMLELARAELGSFDIIHNHSLHYLPLAMAHTIDAPMLTTLHTPPLPWLEQAVALPGGVASSFVAVSEFTARQWEPINGPVPVILNGVNMAYRPVGSGGGRYAVWTGRLVPEKGVTSAIAAARRAGVPLRIAGPVGDREYFDTAVRPLLGAGAVYEGHLRRDELNALVGDAAVALVTPHWDEPYGLVVAEALAAGTPVAAFARGGIPEIVDDSCGRLATPGDIDGLSRAIREAMTLRRADARGRAERRCSHEVMVQCYLDHYRQLIFPPMEGVSA</sequence>
<dbReference type="InterPro" id="IPR050194">
    <property type="entry name" value="Glycosyltransferase_grp1"/>
</dbReference>
<evidence type="ECO:0000313" key="5">
    <source>
        <dbReference type="EMBL" id="KMO76762.1"/>
    </source>
</evidence>
<dbReference type="SMR" id="A0A0J6W573"/>
<dbReference type="PANTHER" id="PTHR45947">
    <property type="entry name" value="SULFOQUINOVOSYL TRANSFERASE SQD2"/>
    <property type="match status" value="1"/>
</dbReference>
<reference evidence="5 6" key="1">
    <citation type="journal article" date="2015" name="Genome Biol. Evol.">
        <title>Characterization of Three Mycobacterium spp. with Potential Use in Bioremediation by Genome Sequencing and Comparative Genomics.</title>
        <authorList>
            <person name="Das S."/>
            <person name="Pettersson B.M."/>
            <person name="Behra P.R."/>
            <person name="Ramesh M."/>
            <person name="Dasgupta S."/>
            <person name="Bhattacharya A."/>
            <person name="Kirsebom L.A."/>
        </authorList>
    </citation>
    <scope>NUCLEOTIDE SEQUENCE [LARGE SCALE GENOMIC DNA]</scope>
    <source>
        <strain evidence="5 6">DSM 43826</strain>
    </source>
</reference>
<dbReference type="GO" id="GO:1901137">
    <property type="term" value="P:carbohydrate derivative biosynthetic process"/>
    <property type="evidence" value="ECO:0007669"/>
    <property type="project" value="UniProtKB-ARBA"/>
</dbReference>
<dbReference type="Gene3D" id="3.40.50.2000">
    <property type="entry name" value="Glycogen Phosphorylase B"/>
    <property type="match status" value="2"/>
</dbReference>
<feature type="domain" description="Glycosyl transferase family 1" evidence="3">
    <location>
        <begin position="192"/>
        <end position="329"/>
    </location>
</feature>
<feature type="domain" description="Glycosyltransferase subfamily 4-like N-terminal" evidence="4">
    <location>
        <begin position="24"/>
        <end position="181"/>
    </location>
</feature>
<dbReference type="InterPro" id="IPR028098">
    <property type="entry name" value="Glyco_trans_4-like_N"/>
</dbReference>
<keyword evidence="2 5" id="KW-0808">Transferase</keyword>
<evidence type="ECO:0000259" key="3">
    <source>
        <dbReference type="Pfam" id="PF00534"/>
    </source>
</evidence>
<dbReference type="Pfam" id="PF00534">
    <property type="entry name" value="Glycos_transf_1"/>
    <property type="match status" value="1"/>
</dbReference>
<dbReference type="STRING" id="37916.MCHLDSM_02911"/>
<dbReference type="Pfam" id="PF13439">
    <property type="entry name" value="Glyco_transf_4"/>
    <property type="match status" value="1"/>
</dbReference>
<dbReference type="PANTHER" id="PTHR45947:SF3">
    <property type="entry name" value="SULFOQUINOVOSYL TRANSFERASE SQD2"/>
    <property type="match status" value="1"/>
</dbReference>
<organism evidence="5 6">
    <name type="scientific">Mycolicibacterium chlorophenolicum</name>
    <dbReference type="NCBI Taxonomy" id="37916"/>
    <lineage>
        <taxon>Bacteria</taxon>
        <taxon>Bacillati</taxon>
        <taxon>Actinomycetota</taxon>
        <taxon>Actinomycetes</taxon>
        <taxon>Mycobacteriales</taxon>
        <taxon>Mycobacteriaceae</taxon>
        <taxon>Mycolicibacterium</taxon>
    </lineage>
</organism>
<dbReference type="GO" id="GO:0008610">
    <property type="term" value="P:lipid biosynthetic process"/>
    <property type="evidence" value="ECO:0007669"/>
    <property type="project" value="UniProtKB-ARBA"/>
</dbReference>
<protein>
    <submittedName>
        <fullName evidence="5">Glycogen synthase</fullName>
        <ecNumber evidence="5">2.4.1.11</ecNumber>
    </submittedName>
</protein>
<dbReference type="InterPro" id="IPR001296">
    <property type="entry name" value="Glyco_trans_1"/>
</dbReference>
<dbReference type="SUPFAM" id="SSF53756">
    <property type="entry name" value="UDP-Glycosyltransferase/glycogen phosphorylase"/>
    <property type="match status" value="1"/>
</dbReference>
<evidence type="ECO:0000259" key="4">
    <source>
        <dbReference type="Pfam" id="PF13439"/>
    </source>
</evidence>
<dbReference type="Proteomes" id="UP000036513">
    <property type="component" value="Unassembled WGS sequence"/>
</dbReference>
<dbReference type="RefSeq" id="WP_048470493.1">
    <property type="nucleotide sequence ID" value="NZ_JYNL01000023.1"/>
</dbReference>
<keyword evidence="1 5" id="KW-0328">Glycosyltransferase</keyword>
<dbReference type="PATRIC" id="fig|37916.4.peg.2835"/>
<proteinExistence type="predicted"/>
<evidence type="ECO:0000313" key="6">
    <source>
        <dbReference type="Proteomes" id="UP000036513"/>
    </source>
</evidence>
<accession>A0A0J6W573</accession>
<name>A0A0J6W573_9MYCO</name>
<dbReference type="GO" id="GO:0004373">
    <property type="term" value="F:alpha-1,4-glucan glucosyltransferase (UDP-glucose donor) activity"/>
    <property type="evidence" value="ECO:0007669"/>
    <property type="project" value="UniProtKB-EC"/>
</dbReference>
<evidence type="ECO:0000256" key="1">
    <source>
        <dbReference type="ARBA" id="ARBA00022676"/>
    </source>
</evidence>
<dbReference type="AlphaFoldDB" id="A0A0J6W573"/>
<gene>
    <name evidence="5" type="ORF">MCHLDSM_02911</name>
</gene>
<dbReference type="GO" id="GO:1903509">
    <property type="term" value="P:liposaccharide metabolic process"/>
    <property type="evidence" value="ECO:0007669"/>
    <property type="project" value="UniProtKB-ARBA"/>
</dbReference>
<dbReference type="EMBL" id="JYNL01000023">
    <property type="protein sequence ID" value="KMO76762.1"/>
    <property type="molecule type" value="Genomic_DNA"/>
</dbReference>
<keyword evidence="6" id="KW-1185">Reference proteome</keyword>
<dbReference type="EC" id="2.4.1.11" evidence="5"/>